<feature type="signal peptide" evidence="1">
    <location>
        <begin position="1"/>
        <end position="17"/>
    </location>
</feature>
<reference evidence="2 3" key="1">
    <citation type="submission" date="2019-05" db="EMBL/GenBank/DDBJ databases">
        <title>Another draft genome of Portunus trituberculatus and its Hox gene families provides insights of decapod evolution.</title>
        <authorList>
            <person name="Jeong J.-H."/>
            <person name="Song I."/>
            <person name="Kim S."/>
            <person name="Choi T."/>
            <person name="Kim D."/>
            <person name="Ryu S."/>
            <person name="Kim W."/>
        </authorList>
    </citation>
    <scope>NUCLEOTIDE SEQUENCE [LARGE SCALE GENOMIC DNA]</scope>
    <source>
        <tissue evidence="2">Muscle</tissue>
    </source>
</reference>
<sequence>MFTVFLTLLITSKPNTAPTEYSKYIVTLALTKTLADSLPYPALPGNGLSDGDRALQLRHSPHAFLVNVIGTGFQRDPAIHSYAHMSPSTHPPFPQTAL</sequence>
<gene>
    <name evidence="2" type="ORF">E2C01_094237</name>
</gene>
<dbReference type="Proteomes" id="UP000324222">
    <property type="component" value="Unassembled WGS sequence"/>
</dbReference>
<accession>A0A5B7JWM6</accession>
<keyword evidence="1" id="KW-0732">Signal</keyword>
<feature type="chain" id="PRO_5022889054" evidence="1">
    <location>
        <begin position="18"/>
        <end position="98"/>
    </location>
</feature>
<organism evidence="2 3">
    <name type="scientific">Portunus trituberculatus</name>
    <name type="common">Swimming crab</name>
    <name type="synonym">Neptunus trituberculatus</name>
    <dbReference type="NCBI Taxonomy" id="210409"/>
    <lineage>
        <taxon>Eukaryota</taxon>
        <taxon>Metazoa</taxon>
        <taxon>Ecdysozoa</taxon>
        <taxon>Arthropoda</taxon>
        <taxon>Crustacea</taxon>
        <taxon>Multicrustacea</taxon>
        <taxon>Malacostraca</taxon>
        <taxon>Eumalacostraca</taxon>
        <taxon>Eucarida</taxon>
        <taxon>Decapoda</taxon>
        <taxon>Pleocyemata</taxon>
        <taxon>Brachyura</taxon>
        <taxon>Eubrachyura</taxon>
        <taxon>Portunoidea</taxon>
        <taxon>Portunidae</taxon>
        <taxon>Portuninae</taxon>
        <taxon>Portunus</taxon>
    </lineage>
</organism>
<evidence type="ECO:0000313" key="3">
    <source>
        <dbReference type="Proteomes" id="UP000324222"/>
    </source>
</evidence>
<comment type="caution">
    <text evidence="2">The sequence shown here is derived from an EMBL/GenBank/DDBJ whole genome shotgun (WGS) entry which is preliminary data.</text>
</comment>
<dbReference type="EMBL" id="VSRR010115896">
    <property type="protein sequence ID" value="MPC98853.1"/>
    <property type="molecule type" value="Genomic_DNA"/>
</dbReference>
<name>A0A5B7JWM6_PORTR</name>
<proteinExistence type="predicted"/>
<keyword evidence="3" id="KW-1185">Reference proteome</keyword>
<evidence type="ECO:0000256" key="1">
    <source>
        <dbReference type="SAM" id="SignalP"/>
    </source>
</evidence>
<evidence type="ECO:0000313" key="2">
    <source>
        <dbReference type="EMBL" id="MPC98853.1"/>
    </source>
</evidence>
<dbReference type="AlphaFoldDB" id="A0A5B7JWM6"/>
<protein>
    <submittedName>
        <fullName evidence="2">Uncharacterized protein</fullName>
    </submittedName>
</protein>